<dbReference type="OrthoDB" id="194443at2759"/>
<dbReference type="InParanoid" id="A0A074Z1G8"/>
<sequence length="184" mass="21071">MAPKTVSRVRELPPKSCFRGETVYLLVGMGSEQEIFTEYKNILCFYFPGYFQGALSGAFSEASMDPLSMNAIDIRLYETVHYFLQRGQLSEDSDLSWEDLFRIWLFGDQHIIPALQNEVMDVLIAKFDTDRKVPAKCIPLIYSNALSEAHLRTLLVDWTLRTGLLYYEPVATDLVNEQPMNLSV</sequence>
<reference evidence="1 2" key="1">
    <citation type="journal article" date="2014" name="BMC Genomics">
        <title>Genome sequencing of four Aureobasidium pullulans varieties: biotechnological potential, stress tolerance, and description of new species.</title>
        <authorList>
            <person name="Gostin Ar C."/>
            <person name="Ohm R.A."/>
            <person name="Kogej T."/>
            <person name="Sonjak S."/>
            <person name="Turk M."/>
            <person name="Zajc J."/>
            <person name="Zalar P."/>
            <person name="Grube M."/>
            <person name="Sun H."/>
            <person name="Han J."/>
            <person name="Sharma A."/>
            <person name="Chiniquy J."/>
            <person name="Ngan C.Y."/>
            <person name="Lipzen A."/>
            <person name="Barry K."/>
            <person name="Grigoriev I.V."/>
            <person name="Gunde-Cimerman N."/>
        </authorList>
    </citation>
    <scope>NUCLEOTIDE SEQUENCE [LARGE SCALE GENOMIC DNA]</scope>
    <source>
        <strain evidence="1 2">EXF-2481</strain>
    </source>
</reference>
<keyword evidence="2" id="KW-1185">Reference proteome</keyword>
<accession>A0A074Z1G8</accession>
<name>A0A074Z1G8_AURSE</name>
<evidence type="ECO:0000313" key="2">
    <source>
        <dbReference type="Proteomes" id="UP000030641"/>
    </source>
</evidence>
<dbReference type="EMBL" id="KL584749">
    <property type="protein sequence ID" value="KER00153.1"/>
    <property type="molecule type" value="Genomic_DNA"/>
</dbReference>
<proteinExistence type="predicted"/>
<dbReference type="HOGENOM" id="CLU_103409_0_0_1"/>
<dbReference type="RefSeq" id="XP_013348646.1">
    <property type="nucleotide sequence ID" value="XM_013493192.1"/>
</dbReference>
<dbReference type="Proteomes" id="UP000030641">
    <property type="component" value="Unassembled WGS sequence"/>
</dbReference>
<gene>
    <name evidence="1" type="ORF">AUEXF2481DRAFT_24506</name>
</gene>
<organism evidence="1 2">
    <name type="scientific">Aureobasidium subglaciale (strain EXF-2481)</name>
    <name type="common">Aureobasidium pullulans var. subglaciale</name>
    <dbReference type="NCBI Taxonomy" id="1043005"/>
    <lineage>
        <taxon>Eukaryota</taxon>
        <taxon>Fungi</taxon>
        <taxon>Dikarya</taxon>
        <taxon>Ascomycota</taxon>
        <taxon>Pezizomycotina</taxon>
        <taxon>Dothideomycetes</taxon>
        <taxon>Dothideomycetidae</taxon>
        <taxon>Dothideales</taxon>
        <taxon>Saccotheciaceae</taxon>
        <taxon>Aureobasidium</taxon>
    </lineage>
</organism>
<dbReference type="GeneID" id="25362774"/>
<protein>
    <recommendedName>
        <fullName evidence="3">BTB domain-containing protein</fullName>
    </recommendedName>
</protein>
<evidence type="ECO:0000313" key="1">
    <source>
        <dbReference type="EMBL" id="KER00153.1"/>
    </source>
</evidence>
<dbReference type="Gene3D" id="3.30.710.10">
    <property type="entry name" value="Potassium Channel Kv1.1, Chain A"/>
    <property type="match status" value="1"/>
</dbReference>
<dbReference type="AlphaFoldDB" id="A0A074Z1G8"/>
<evidence type="ECO:0008006" key="3">
    <source>
        <dbReference type="Google" id="ProtNLM"/>
    </source>
</evidence>
<dbReference type="InterPro" id="IPR011333">
    <property type="entry name" value="SKP1/BTB/POZ_sf"/>
</dbReference>